<name>A0A2A6B3J6_PRIPA</name>
<dbReference type="SUPFAM" id="SSF53474">
    <property type="entry name" value="alpha/beta-Hydrolases"/>
    <property type="match status" value="1"/>
</dbReference>
<reference evidence="2" key="1">
    <citation type="journal article" date="2008" name="Nat. Genet.">
        <title>The Pristionchus pacificus genome provides a unique perspective on nematode lifestyle and parasitism.</title>
        <authorList>
            <person name="Dieterich C."/>
            <person name="Clifton S.W."/>
            <person name="Schuster L.N."/>
            <person name="Chinwalla A."/>
            <person name="Delehaunty K."/>
            <person name="Dinkelacker I."/>
            <person name="Fulton L."/>
            <person name="Fulton R."/>
            <person name="Godfrey J."/>
            <person name="Minx P."/>
            <person name="Mitreva M."/>
            <person name="Roeseler W."/>
            <person name="Tian H."/>
            <person name="Witte H."/>
            <person name="Yang S.P."/>
            <person name="Wilson R.K."/>
            <person name="Sommer R.J."/>
        </authorList>
    </citation>
    <scope>NUCLEOTIDE SEQUENCE [LARGE SCALE GENOMIC DNA]</scope>
    <source>
        <strain evidence="2">PS312</strain>
    </source>
</reference>
<dbReference type="Proteomes" id="UP000005239">
    <property type="component" value="Unassembled WGS sequence"/>
</dbReference>
<dbReference type="PANTHER" id="PTHR44590:SF3">
    <property type="entry name" value="CARBOXYLESTERASE TYPE B DOMAIN-CONTAINING PROTEIN"/>
    <property type="match status" value="1"/>
</dbReference>
<gene>
    <name evidence="1" type="primary">WBGene00099633</name>
</gene>
<dbReference type="InterPro" id="IPR002018">
    <property type="entry name" value="CarbesteraseB"/>
</dbReference>
<accession>A0A2A6B3J6</accession>
<evidence type="ECO:0000313" key="1">
    <source>
        <dbReference type="EnsemblMetazoa" id="PPA10079.1"/>
    </source>
</evidence>
<evidence type="ECO:0000313" key="2">
    <source>
        <dbReference type="Proteomes" id="UP000005239"/>
    </source>
</evidence>
<sequence length="279" mass="31103">MHFLECPSPSRLLDSRNPWRSRTGPASSRLRTTRRYWSPVYDGDFFPSTGPVMRAATQPKPSIFGISFLEGAGTAGALNITAQTVEKIVDYMVPATVGNRSLFQSYLIESYRNQATILEPTAVDKHAAQAALGERNRAAPMDAALRRNFELFGSNQTAYRYVFKHFNPATIGTRYPFISFASHAFDQYYSLGRPGFNFTGDDQVVVDLYTTALYNFAKTGNPNGSGSSALPIEWKPSTPSNPSLNYVIETTPWMDPQFFYGRPHLNNILNKIGGTFRPV</sequence>
<proteinExistence type="predicted"/>
<organism evidence="1 2">
    <name type="scientific">Pristionchus pacificus</name>
    <name type="common">Parasitic nematode worm</name>
    <dbReference type="NCBI Taxonomy" id="54126"/>
    <lineage>
        <taxon>Eukaryota</taxon>
        <taxon>Metazoa</taxon>
        <taxon>Ecdysozoa</taxon>
        <taxon>Nematoda</taxon>
        <taxon>Chromadorea</taxon>
        <taxon>Rhabditida</taxon>
        <taxon>Rhabditina</taxon>
        <taxon>Diplogasteromorpha</taxon>
        <taxon>Diplogasteroidea</taxon>
        <taxon>Neodiplogasteridae</taxon>
        <taxon>Pristionchus</taxon>
    </lineage>
</organism>
<dbReference type="PANTHER" id="PTHR44590">
    <property type="entry name" value="CARBOXYLIC ESTER HYDROLASE-RELATED"/>
    <property type="match status" value="1"/>
</dbReference>
<dbReference type="AlphaFoldDB" id="A0A2A6B3J6"/>
<dbReference type="EnsemblMetazoa" id="PPA10079.1">
    <property type="protein sequence ID" value="PPA10079.1"/>
    <property type="gene ID" value="WBGene00099633"/>
</dbReference>
<dbReference type="Pfam" id="PF00135">
    <property type="entry name" value="COesterase"/>
    <property type="match status" value="1"/>
</dbReference>
<dbReference type="InterPro" id="IPR029058">
    <property type="entry name" value="AB_hydrolase_fold"/>
</dbReference>
<keyword evidence="2" id="KW-1185">Reference proteome</keyword>
<dbReference type="Gene3D" id="3.40.50.1820">
    <property type="entry name" value="alpha/beta hydrolase"/>
    <property type="match status" value="1"/>
</dbReference>
<protein>
    <submittedName>
        <fullName evidence="1">Esterase</fullName>
    </submittedName>
</protein>
<accession>A0A8R1UB13</accession>
<reference evidence="1" key="2">
    <citation type="submission" date="2022-06" db="UniProtKB">
        <authorList>
            <consortium name="EnsemblMetazoa"/>
        </authorList>
    </citation>
    <scope>IDENTIFICATION</scope>
    <source>
        <strain evidence="1">PS312</strain>
    </source>
</reference>